<dbReference type="AlphaFoldDB" id="A0A1K0FK52"/>
<accession>A0A1K0FK52</accession>
<proteinExistence type="predicted"/>
<name>A0A1K0FK52_9ACTN</name>
<evidence type="ECO:0000313" key="2">
    <source>
        <dbReference type="Proteomes" id="UP000182486"/>
    </source>
</evidence>
<evidence type="ECO:0000313" key="1">
    <source>
        <dbReference type="EMBL" id="OJF13201.1"/>
    </source>
</evidence>
<protein>
    <submittedName>
        <fullName evidence="1">Uncharacterized protein</fullName>
    </submittedName>
</protein>
<organism evidence="1 2">
    <name type="scientific">Couchioplanes caeruleus subsp. caeruleus</name>
    <dbReference type="NCBI Taxonomy" id="56427"/>
    <lineage>
        <taxon>Bacteria</taxon>
        <taxon>Bacillati</taxon>
        <taxon>Actinomycetota</taxon>
        <taxon>Actinomycetes</taxon>
        <taxon>Micromonosporales</taxon>
        <taxon>Micromonosporaceae</taxon>
        <taxon>Couchioplanes</taxon>
    </lineage>
</organism>
<reference evidence="1 2" key="1">
    <citation type="submission" date="2016-09" db="EMBL/GenBank/DDBJ databases">
        <title>Couchioplanes caeruleus draft genome sequence.</title>
        <authorList>
            <person name="Sheehan J."/>
            <person name="Caffrey P."/>
        </authorList>
    </citation>
    <scope>NUCLEOTIDE SEQUENCE [LARGE SCALE GENOMIC DNA]</scope>
    <source>
        <strain evidence="1 2">DSM 43634</strain>
    </source>
</reference>
<keyword evidence="2" id="KW-1185">Reference proteome</keyword>
<gene>
    <name evidence="1" type="ORF">BG844_16435</name>
</gene>
<dbReference type="RefSeq" id="WP_071806207.1">
    <property type="nucleotide sequence ID" value="NZ_MEIA01000167.1"/>
</dbReference>
<dbReference type="Proteomes" id="UP000182486">
    <property type="component" value="Unassembled WGS sequence"/>
</dbReference>
<comment type="caution">
    <text evidence="1">The sequence shown here is derived from an EMBL/GenBank/DDBJ whole genome shotgun (WGS) entry which is preliminary data.</text>
</comment>
<dbReference type="EMBL" id="MEIA01000167">
    <property type="protein sequence ID" value="OJF13201.1"/>
    <property type="molecule type" value="Genomic_DNA"/>
</dbReference>
<sequence>MTADESVLAMADRLSAIDYARHGHRSWSKAALLKEYFRRIAQWVDAYGCDTRNPFFDLAQCIDPGIRADPEVVESVLRTVGRGPVNAITEVVPFILHWAALRGRHGADLPPDLDDPFEPLILLFERDGGFHFEKGFIELENLSVRVGLWRKLADRPPMPSFASEDLDAIDRAGSIAQFGYVVGPDD</sequence>